<feature type="transmembrane region" description="Helical" evidence="6">
    <location>
        <begin position="57"/>
        <end position="77"/>
    </location>
</feature>
<dbReference type="RefSeq" id="WP_125008070.1">
    <property type="nucleotide sequence ID" value="NZ_BEXA01000002.1"/>
</dbReference>
<reference evidence="7 8" key="1">
    <citation type="submission" date="2017-11" db="EMBL/GenBank/DDBJ databases">
        <title>Draft Genome Sequence of Lactobacillus curieae NBRC 111893 isolated from Koso, a Japanese sugar-Vegetable Fermented Beverage.</title>
        <authorList>
            <person name="Chiou T.Y."/>
            <person name="Oshima K."/>
            <person name="Suda W."/>
            <person name="Hattori M."/>
            <person name="Takahashi T."/>
        </authorList>
    </citation>
    <scope>NUCLEOTIDE SEQUENCE [LARGE SCALE GENOMIC DNA]</scope>
    <source>
        <strain evidence="7 8">NBRC111893</strain>
    </source>
</reference>
<dbReference type="Pfam" id="PF01027">
    <property type="entry name" value="Bax1-I"/>
    <property type="match status" value="1"/>
</dbReference>
<name>A0A401FKG9_9LACO</name>
<gene>
    <name evidence="7" type="ORF">NBRC111893_973</name>
</gene>
<feature type="transmembrane region" description="Helical" evidence="6">
    <location>
        <begin position="143"/>
        <end position="163"/>
    </location>
</feature>
<comment type="similarity">
    <text evidence="2 6">Belongs to the BI1 family.</text>
</comment>
<feature type="transmembrane region" description="Helical" evidence="6">
    <location>
        <begin position="26"/>
        <end position="45"/>
    </location>
</feature>
<organism evidence="7 8">
    <name type="scientific">Lentilactobacillus kosonis</name>
    <dbReference type="NCBI Taxonomy" id="2810561"/>
    <lineage>
        <taxon>Bacteria</taxon>
        <taxon>Bacillati</taxon>
        <taxon>Bacillota</taxon>
        <taxon>Bacilli</taxon>
        <taxon>Lactobacillales</taxon>
        <taxon>Lactobacillaceae</taxon>
        <taxon>Lentilactobacillus</taxon>
    </lineage>
</organism>
<evidence type="ECO:0000256" key="4">
    <source>
        <dbReference type="ARBA" id="ARBA00022989"/>
    </source>
</evidence>
<feature type="transmembrane region" description="Helical" evidence="6">
    <location>
        <begin position="169"/>
        <end position="187"/>
    </location>
</feature>
<keyword evidence="3 6" id="KW-0812">Transmembrane</keyword>
<dbReference type="InterPro" id="IPR006214">
    <property type="entry name" value="Bax_inhibitor_1-related"/>
</dbReference>
<feature type="transmembrane region" description="Helical" evidence="6">
    <location>
        <begin position="199"/>
        <end position="220"/>
    </location>
</feature>
<dbReference type="CDD" id="cd10432">
    <property type="entry name" value="BI-1-like_bacterial"/>
    <property type="match status" value="1"/>
</dbReference>
<accession>A0A401FKG9</accession>
<evidence type="ECO:0000256" key="5">
    <source>
        <dbReference type="ARBA" id="ARBA00023136"/>
    </source>
</evidence>
<keyword evidence="5 6" id="KW-0472">Membrane</keyword>
<keyword evidence="8" id="KW-1185">Reference proteome</keyword>
<evidence type="ECO:0000256" key="1">
    <source>
        <dbReference type="ARBA" id="ARBA00004141"/>
    </source>
</evidence>
<evidence type="ECO:0000313" key="8">
    <source>
        <dbReference type="Proteomes" id="UP000286974"/>
    </source>
</evidence>
<dbReference type="Proteomes" id="UP000286974">
    <property type="component" value="Unassembled WGS sequence"/>
</dbReference>
<proteinExistence type="inferred from homology"/>
<evidence type="ECO:0000256" key="3">
    <source>
        <dbReference type="ARBA" id="ARBA00022692"/>
    </source>
</evidence>
<dbReference type="GO" id="GO:0005886">
    <property type="term" value="C:plasma membrane"/>
    <property type="evidence" value="ECO:0007669"/>
    <property type="project" value="TreeGrafter"/>
</dbReference>
<feature type="transmembrane region" description="Helical" evidence="6">
    <location>
        <begin position="116"/>
        <end position="136"/>
    </location>
</feature>
<dbReference type="EMBL" id="BEXA01000002">
    <property type="protein sequence ID" value="GAY72827.1"/>
    <property type="molecule type" value="Genomic_DNA"/>
</dbReference>
<sequence>MDNFSNQNARRVVNADAGLNKFLTKMYGWMSLAVLVSAITAYLVVEAGNGTVAMAMAANPLIRWGSLIAWIIIPMVISVQSMKRPTASFVMLMVYAVLTGLVFSSLLLVYTGASVFSAFLSAAAIFVTMAIMGVVTKRNLNKLGTQVTGALIALMVAMVINIFLRSSAIGFFLSLAAVVIFSILTMYDSNRLTKMYMQYGSTGQVSVNGIAVFGALQLYLDFVNLFIQLLNIIGVTDSK</sequence>
<comment type="caution">
    <text evidence="7">The sequence shown here is derived from an EMBL/GenBank/DDBJ whole genome shotgun (WGS) entry which is preliminary data.</text>
</comment>
<evidence type="ECO:0000313" key="7">
    <source>
        <dbReference type="EMBL" id="GAY72827.1"/>
    </source>
</evidence>
<dbReference type="PANTHER" id="PTHR23291:SF50">
    <property type="entry name" value="PROTEIN LIFEGUARD 4"/>
    <property type="match status" value="1"/>
</dbReference>
<dbReference type="PANTHER" id="PTHR23291">
    <property type="entry name" value="BAX INHIBITOR-RELATED"/>
    <property type="match status" value="1"/>
</dbReference>
<protein>
    <submittedName>
        <fullName evidence="7">Integral membrane protein</fullName>
    </submittedName>
</protein>
<dbReference type="AlphaFoldDB" id="A0A401FKG9"/>
<keyword evidence="4 6" id="KW-1133">Transmembrane helix</keyword>
<dbReference type="OrthoDB" id="9793828at2"/>
<evidence type="ECO:0000256" key="6">
    <source>
        <dbReference type="RuleBase" id="RU004379"/>
    </source>
</evidence>
<comment type="subcellular location">
    <subcellularLocation>
        <location evidence="1">Membrane</location>
        <topology evidence="1">Multi-pass membrane protein</topology>
    </subcellularLocation>
</comment>
<feature type="transmembrane region" description="Helical" evidence="6">
    <location>
        <begin position="89"/>
        <end position="110"/>
    </location>
</feature>
<evidence type="ECO:0000256" key="2">
    <source>
        <dbReference type="ARBA" id="ARBA00010350"/>
    </source>
</evidence>